<evidence type="ECO:0000313" key="5">
    <source>
        <dbReference type="Proteomes" id="UP000217199"/>
    </source>
</evidence>
<dbReference type="InterPro" id="IPR012349">
    <property type="entry name" value="Split_barrel_FMN-bd"/>
</dbReference>
<keyword evidence="5" id="KW-1185">Reference proteome</keyword>
<dbReference type="STRING" id="2282107.A0A286UKB2"/>
<feature type="compositionally biased region" description="Low complexity" evidence="2">
    <location>
        <begin position="135"/>
        <end position="153"/>
    </location>
</feature>
<feature type="compositionally biased region" description="Low complexity" evidence="2">
    <location>
        <begin position="245"/>
        <end position="270"/>
    </location>
</feature>
<sequence>MLCLPRQVRAFSHALESRLRWSPSSSYASGRCLTTASASNEHELATKDALRKLLRETAQPVAVVTSYYPFDGVGVDFEEGPDELGKVANATTAASTKKFHGATLSSFSSIALDPYPLIAFSLRIPSRMATSLKQLMLQHQHQQQQSSPSSSSTIPPPSLVVNLLSSTQSSTAHHFARADLFPDPFRITPHTLNADNLPVLTGSLGSLTCSLVSCIPLHTLSSPSSPSPYPPSPPSPYPSPLADHSPNSTLTSTSTSTVAATKTSTATLTPPTTPPPKDGLISELFISRVIRVEPPHIVQPPRIPTLYYTTIENTLRSYLLSKNSNPRSSKFEVRTSNSRISNPRISNIKHRSEGLRPQILSSKNIEYLIFNIEINSM</sequence>
<keyword evidence="1" id="KW-0560">Oxidoreductase</keyword>
<dbReference type="OrthoDB" id="2015405at2759"/>
<dbReference type="Gene3D" id="2.30.110.10">
    <property type="entry name" value="Electron Transport, Fmn-binding Protein, Chain A"/>
    <property type="match status" value="1"/>
</dbReference>
<dbReference type="PANTHER" id="PTHR30466:SF1">
    <property type="entry name" value="FMN REDUCTASE (NADH) RUTF"/>
    <property type="match status" value="1"/>
</dbReference>
<dbReference type="GO" id="GO:0042602">
    <property type="term" value="F:riboflavin reductase (NADPH) activity"/>
    <property type="evidence" value="ECO:0007669"/>
    <property type="project" value="TreeGrafter"/>
</dbReference>
<feature type="compositionally biased region" description="Pro residues" evidence="2">
    <location>
        <begin position="225"/>
        <end position="239"/>
    </location>
</feature>
<evidence type="ECO:0000259" key="3">
    <source>
        <dbReference type="SMART" id="SM00903"/>
    </source>
</evidence>
<evidence type="ECO:0000313" key="4">
    <source>
        <dbReference type="EMBL" id="PAV20051.1"/>
    </source>
</evidence>
<feature type="region of interest" description="Disordered" evidence="2">
    <location>
        <begin position="221"/>
        <end position="278"/>
    </location>
</feature>
<organism evidence="4 5">
    <name type="scientific">Pyrrhoderma noxium</name>
    <dbReference type="NCBI Taxonomy" id="2282107"/>
    <lineage>
        <taxon>Eukaryota</taxon>
        <taxon>Fungi</taxon>
        <taxon>Dikarya</taxon>
        <taxon>Basidiomycota</taxon>
        <taxon>Agaricomycotina</taxon>
        <taxon>Agaricomycetes</taxon>
        <taxon>Hymenochaetales</taxon>
        <taxon>Hymenochaetaceae</taxon>
        <taxon>Pyrrhoderma</taxon>
    </lineage>
</organism>
<dbReference type="Proteomes" id="UP000217199">
    <property type="component" value="Unassembled WGS sequence"/>
</dbReference>
<evidence type="ECO:0000256" key="2">
    <source>
        <dbReference type="SAM" id="MobiDB-lite"/>
    </source>
</evidence>
<reference evidence="4 5" key="1">
    <citation type="journal article" date="2017" name="Mol. Ecol.">
        <title>Comparative and population genomic landscape of Phellinus noxius: A hypervariable fungus causing root rot in trees.</title>
        <authorList>
            <person name="Chung C.L."/>
            <person name="Lee T.J."/>
            <person name="Akiba M."/>
            <person name="Lee H.H."/>
            <person name="Kuo T.H."/>
            <person name="Liu D."/>
            <person name="Ke H.M."/>
            <person name="Yokoi T."/>
            <person name="Roa M.B."/>
            <person name="Lu M.J."/>
            <person name="Chang Y.Y."/>
            <person name="Ann P.J."/>
            <person name="Tsai J.N."/>
            <person name="Chen C.Y."/>
            <person name="Tzean S.S."/>
            <person name="Ota Y."/>
            <person name="Hattori T."/>
            <person name="Sahashi N."/>
            <person name="Liou R.F."/>
            <person name="Kikuchi T."/>
            <person name="Tsai I.J."/>
        </authorList>
    </citation>
    <scope>NUCLEOTIDE SEQUENCE [LARGE SCALE GENOMIC DNA]</scope>
    <source>
        <strain evidence="4 5">FFPRI411160</strain>
    </source>
</reference>
<dbReference type="EMBL" id="NBII01000004">
    <property type="protein sequence ID" value="PAV20051.1"/>
    <property type="molecule type" value="Genomic_DNA"/>
</dbReference>
<dbReference type="InParanoid" id="A0A286UKB2"/>
<dbReference type="InterPro" id="IPR050268">
    <property type="entry name" value="NADH-dep_flavin_reductase"/>
</dbReference>
<dbReference type="SUPFAM" id="SSF50475">
    <property type="entry name" value="FMN-binding split barrel"/>
    <property type="match status" value="1"/>
</dbReference>
<feature type="region of interest" description="Disordered" evidence="2">
    <location>
        <begin position="135"/>
        <end position="160"/>
    </location>
</feature>
<proteinExistence type="predicted"/>
<dbReference type="PANTHER" id="PTHR30466">
    <property type="entry name" value="FLAVIN REDUCTASE"/>
    <property type="match status" value="1"/>
</dbReference>
<comment type="caution">
    <text evidence="4">The sequence shown here is derived from an EMBL/GenBank/DDBJ whole genome shotgun (WGS) entry which is preliminary data.</text>
</comment>
<dbReference type="InterPro" id="IPR002563">
    <property type="entry name" value="Flavin_Rdtase-like_dom"/>
</dbReference>
<dbReference type="AlphaFoldDB" id="A0A286UKB2"/>
<accession>A0A286UKB2</accession>
<dbReference type="GO" id="GO:0010181">
    <property type="term" value="F:FMN binding"/>
    <property type="evidence" value="ECO:0007669"/>
    <property type="project" value="InterPro"/>
</dbReference>
<dbReference type="SMART" id="SM00903">
    <property type="entry name" value="Flavin_Reduct"/>
    <property type="match status" value="1"/>
</dbReference>
<gene>
    <name evidence="4" type="ORF">PNOK_0498500</name>
</gene>
<feature type="domain" description="Flavin reductase like" evidence="3">
    <location>
        <begin position="54"/>
        <end position="314"/>
    </location>
</feature>
<dbReference type="Pfam" id="PF01613">
    <property type="entry name" value="Flavin_Reduct"/>
    <property type="match status" value="1"/>
</dbReference>
<name>A0A286UKB2_9AGAM</name>
<evidence type="ECO:0000256" key="1">
    <source>
        <dbReference type="ARBA" id="ARBA00023002"/>
    </source>
</evidence>
<protein>
    <submittedName>
        <fullName evidence="4">Flavin reductase like domain-containing</fullName>
    </submittedName>
</protein>